<accession>A0A6J5UMB3</accession>
<dbReference type="AlphaFoldDB" id="A0A6J5UMB3"/>
<dbReference type="EMBL" id="CAEKDK010000004">
    <property type="protein sequence ID" value="CAB4277649.1"/>
    <property type="molecule type" value="Genomic_DNA"/>
</dbReference>
<sequence>MWHASTNLDVACIPPPEPICMLILNIIAMHIYNRGCTVLASCDATAEYPKRKDEEVESLRKKFARIQADRKEREEAEAVTVAAQLKKTEVSAYLFSSRLSLKILEGLLGAGLSTHEQMDEVRHE</sequence>
<evidence type="ECO:0000313" key="2">
    <source>
        <dbReference type="Proteomes" id="UP000507222"/>
    </source>
</evidence>
<reference evidence="1 2" key="1">
    <citation type="submission" date="2020-05" db="EMBL/GenBank/DDBJ databases">
        <authorList>
            <person name="Campoy J."/>
            <person name="Schneeberger K."/>
            <person name="Spophaly S."/>
        </authorList>
    </citation>
    <scope>NUCLEOTIDE SEQUENCE [LARGE SCALE GENOMIC DNA]</scope>
    <source>
        <strain evidence="1">PruArmRojPasFocal</strain>
    </source>
</reference>
<proteinExistence type="predicted"/>
<evidence type="ECO:0000313" key="1">
    <source>
        <dbReference type="EMBL" id="CAB4277649.1"/>
    </source>
</evidence>
<protein>
    <submittedName>
        <fullName evidence="1">Uncharacterized protein</fullName>
    </submittedName>
</protein>
<dbReference type="Proteomes" id="UP000507222">
    <property type="component" value="Unassembled WGS sequence"/>
</dbReference>
<name>A0A6J5UMB3_PRUAR</name>
<gene>
    <name evidence="1" type="ORF">CURHAP_LOCUS27462</name>
</gene>
<organism evidence="1 2">
    <name type="scientific">Prunus armeniaca</name>
    <name type="common">Apricot</name>
    <name type="synonym">Armeniaca vulgaris</name>
    <dbReference type="NCBI Taxonomy" id="36596"/>
    <lineage>
        <taxon>Eukaryota</taxon>
        <taxon>Viridiplantae</taxon>
        <taxon>Streptophyta</taxon>
        <taxon>Embryophyta</taxon>
        <taxon>Tracheophyta</taxon>
        <taxon>Spermatophyta</taxon>
        <taxon>Magnoliopsida</taxon>
        <taxon>eudicotyledons</taxon>
        <taxon>Gunneridae</taxon>
        <taxon>Pentapetalae</taxon>
        <taxon>rosids</taxon>
        <taxon>fabids</taxon>
        <taxon>Rosales</taxon>
        <taxon>Rosaceae</taxon>
        <taxon>Amygdaloideae</taxon>
        <taxon>Amygdaleae</taxon>
        <taxon>Prunus</taxon>
    </lineage>
</organism>